<evidence type="ECO:0000313" key="1">
    <source>
        <dbReference type="EMBL" id="CAJ1940064.1"/>
    </source>
</evidence>
<accession>A0AAD2CSQ2</accession>
<dbReference type="Proteomes" id="UP001295423">
    <property type="component" value="Unassembled WGS sequence"/>
</dbReference>
<proteinExistence type="predicted"/>
<evidence type="ECO:0000313" key="2">
    <source>
        <dbReference type="Proteomes" id="UP001295423"/>
    </source>
</evidence>
<gene>
    <name evidence="1" type="ORF">CYCCA115_LOCUS6853</name>
</gene>
<dbReference type="AlphaFoldDB" id="A0AAD2CSQ2"/>
<reference evidence="1" key="1">
    <citation type="submission" date="2023-08" db="EMBL/GenBank/DDBJ databases">
        <authorList>
            <person name="Audoor S."/>
            <person name="Bilcke G."/>
        </authorList>
    </citation>
    <scope>NUCLEOTIDE SEQUENCE</scope>
</reference>
<keyword evidence="2" id="KW-1185">Reference proteome</keyword>
<organism evidence="1 2">
    <name type="scientific">Cylindrotheca closterium</name>
    <dbReference type="NCBI Taxonomy" id="2856"/>
    <lineage>
        <taxon>Eukaryota</taxon>
        <taxon>Sar</taxon>
        <taxon>Stramenopiles</taxon>
        <taxon>Ochrophyta</taxon>
        <taxon>Bacillariophyta</taxon>
        <taxon>Bacillariophyceae</taxon>
        <taxon>Bacillariophycidae</taxon>
        <taxon>Bacillariales</taxon>
        <taxon>Bacillariaceae</taxon>
        <taxon>Cylindrotheca</taxon>
    </lineage>
</organism>
<dbReference type="EMBL" id="CAKOGP040000890">
    <property type="protein sequence ID" value="CAJ1940064.1"/>
    <property type="molecule type" value="Genomic_DNA"/>
</dbReference>
<comment type="caution">
    <text evidence="1">The sequence shown here is derived from an EMBL/GenBank/DDBJ whole genome shotgun (WGS) entry which is preliminary data.</text>
</comment>
<sequence length="301" mass="33944">MSISSNLVIPLDSKPIKIGPEAFYRCISLANIVLPQRSIAGFMSAPDYRKRDTFDSCTLLQDRFGNGMGYVVDGLVARFDGFPVHKLCYDHSSVTATELGHCIIEDQGEESPLVDQFGMTPFHVLFSTHEPRQDLLQALLDNYYPYHTGILDCKDANGKRPLDYLLSNWTGISMSLFRISLQKWMVDSMVRWGATSWRNDMQTKVQAILAEGDMVQKANLCNEAYGSLEGYEGMGAMYILEIALWKRKLKDGRSKDGTKRQALDREECRCVCGSNIVVPSVKLFLEIDRNHPDRADSSPHD</sequence>
<name>A0AAD2CSQ2_9STRA</name>
<protein>
    <submittedName>
        <fullName evidence="1">Uncharacterized protein</fullName>
    </submittedName>
</protein>